<feature type="region of interest" description="Disordered" evidence="1">
    <location>
        <begin position="60"/>
        <end position="84"/>
    </location>
</feature>
<proteinExistence type="predicted"/>
<reference evidence="2" key="1">
    <citation type="submission" date="2014-09" db="EMBL/GenBank/DDBJ databases">
        <authorList>
            <person name="Magalhaes I.L.F."/>
            <person name="Oliveira U."/>
            <person name="Santos F.R."/>
            <person name="Vidigal T.H.D.A."/>
            <person name="Brescovit A.D."/>
            <person name="Santos A.J."/>
        </authorList>
    </citation>
    <scope>NUCLEOTIDE SEQUENCE</scope>
    <source>
        <tissue evidence="2">Shoot tissue taken approximately 20 cm above the soil surface</tissue>
    </source>
</reference>
<evidence type="ECO:0000256" key="1">
    <source>
        <dbReference type="SAM" id="MobiDB-lite"/>
    </source>
</evidence>
<dbReference type="AlphaFoldDB" id="A0A0A9FUW1"/>
<dbReference type="EMBL" id="GBRH01185803">
    <property type="protein sequence ID" value="JAE12093.1"/>
    <property type="molecule type" value="Transcribed_RNA"/>
</dbReference>
<sequence>MSSPPSSMAAGLWGSLCCCCWRRKLRPLGDDENGNADAMSCCGRAVAKALARMTIISRSAAAASSSGKPCGNRQEEPFLHNPRA</sequence>
<organism evidence="2">
    <name type="scientific">Arundo donax</name>
    <name type="common">Giant reed</name>
    <name type="synonym">Donax arundinaceus</name>
    <dbReference type="NCBI Taxonomy" id="35708"/>
    <lineage>
        <taxon>Eukaryota</taxon>
        <taxon>Viridiplantae</taxon>
        <taxon>Streptophyta</taxon>
        <taxon>Embryophyta</taxon>
        <taxon>Tracheophyta</taxon>
        <taxon>Spermatophyta</taxon>
        <taxon>Magnoliopsida</taxon>
        <taxon>Liliopsida</taxon>
        <taxon>Poales</taxon>
        <taxon>Poaceae</taxon>
        <taxon>PACMAD clade</taxon>
        <taxon>Arundinoideae</taxon>
        <taxon>Arundineae</taxon>
        <taxon>Arundo</taxon>
    </lineage>
</organism>
<name>A0A0A9FUW1_ARUDO</name>
<protein>
    <submittedName>
        <fullName evidence="2">Uncharacterized protein</fullName>
    </submittedName>
</protein>
<reference evidence="2" key="2">
    <citation type="journal article" date="2015" name="Data Brief">
        <title>Shoot transcriptome of the giant reed, Arundo donax.</title>
        <authorList>
            <person name="Barrero R.A."/>
            <person name="Guerrero F.D."/>
            <person name="Moolhuijzen P."/>
            <person name="Goolsby J.A."/>
            <person name="Tidwell J."/>
            <person name="Bellgard S.E."/>
            <person name="Bellgard M.I."/>
        </authorList>
    </citation>
    <scope>NUCLEOTIDE SEQUENCE</scope>
    <source>
        <tissue evidence="2">Shoot tissue taken approximately 20 cm above the soil surface</tissue>
    </source>
</reference>
<evidence type="ECO:0000313" key="2">
    <source>
        <dbReference type="EMBL" id="JAE12093.1"/>
    </source>
</evidence>
<accession>A0A0A9FUW1</accession>